<evidence type="ECO:0000313" key="2">
    <source>
        <dbReference type="Proteomes" id="UP000014521"/>
    </source>
</evidence>
<sequence length="47" mass="5711">MDLSRVLAIFERDFCVFNITYKCNFLMLMLMQCHCNANAMLYNRRKK</sequence>
<dbReference type="HOGENOM" id="CLU_3168488_0_0_11"/>
<comment type="caution">
    <text evidence="1">The sequence shown here is derived from an EMBL/GenBank/DDBJ whole genome shotgun (WGS) entry which is preliminary data.</text>
</comment>
<accession>S4I459</accession>
<proteinExistence type="predicted"/>
<organism evidence="1 2">
    <name type="scientific">Gardnerella vaginalis JCP8108</name>
    <dbReference type="NCBI Taxonomy" id="1261066"/>
    <lineage>
        <taxon>Bacteria</taxon>
        <taxon>Bacillati</taxon>
        <taxon>Actinomycetota</taxon>
        <taxon>Actinomycetes</taxon>
        <taxon>Bifidobacteriales</taxon>
        <taxon>Bifidobacteriaceae</taxon>
        <taxon>Gardnerella</taxon>
    </lineage>
</organism>
<dbReference type="Proteomes" id="UP000014521">
    <property type="component" value="Unassembled WGS sequence"/>
</dbReference>
<name>S4I459_GARVA</name>
<dbReference type="EMBL" id="ATJJ01000021">
    <property type="protein sequence ID" value="EPI48928.1"/>
    <property type="molecule type" value="Genomic_DNA"/>
</dbReference>
<reference evidence="1 2" key="1">
    <citation type="submission" date="2013-06" db="EMBL/GenBank/DDBJ databases">
        <authorList>
            <person name="Weinstock G."/>
            <person name="Sodergren E."/>
            <person name="Lobos E.A."/>
            <person name="Fulton L."/>
            <person name="Fulton R."/>
            <person name="Courtney L."/>
            <person name="Fronick C."/>
            <person name="O'Laughlin M."/>
            <person name="Godfrey J."/>
            <person name="Wilson R.M."/>
            <person name="Miner T."/>
            <person name="Farmer C."/>
            <person name="Delehaunty K."/>
            <person name="Cordes M."/>
            <person name="Minx P."/>
            <person name="Tomlinson C."/>
            <person name="Chen J."/>
            <person name="Wollam A."/>
            <person name="Pepin K.H."/>
            <person name="Bhonagiri V."/>
            <person name="Zhang X."/>
            <person name="Warren W."/>
            <person name="Mitreva M."/>
            <person name="Mardis E.R."/>
            <person name="Wilson R.K."/>
        </authorList>
    </citation>
    <scope>NUCLEOTIDE SEQUENCE [LARGE SCALE GENOMIC DNA]</scope>
    <source>
        <strain evidence="1 2">JCP8108</strain>
    </source>
</reference>
<evidence type="ECO:0000313" key="1">
    <source>
        <dbReference type="EMBL" id="EPI48928.1"/>
    </source>
</evidence>
<dbReference type="AlphaFoldDB" id="S4I459"/>
<protein>
    <submittedName>
        <fullName evidence="1">Uncharacterized protein</fullName>
    </submittedName>
</protein>
<gene>
    <name evidence="1" type="ORF">HMPREF1581_00465</name>
</gene>